<dbReference type="RefSeq" id="WP_225697637.1">
    <property type="nucleotide sequence ID" value="NZ_JAIXNE010000002.1"/>
</dbReference>
<keyword evidence="5" id="KW-1185">Reference proteome</keyword>
<dbReference type="EMBL" id="JAIXNE010000002">
    <property type="protein sequence ID" value="MCA6074522.1"/>
    <property type="molecule type" value="Genomic_DNA"/>
</dbReference>
<proteinExistence type="predicted"/>
<name>A0A9X1HU23_9BACT</name>
<feature type="compositionally biased region" description="Acidic residues" evidence="1">
    <location>
        <begin position="91"/>
        <end position="102"/>
    </location>
</feature>
<dbReference type="EMBL" id="JAIXNE010000003">
    <property type="protein sequence ID" value="MCA6075699.1"/>
    <property type="molecule type" value="Genomic_DNA"/>
</dbReference>
<accession>A0A9X1HU23</accession>
<evidence type="ECO:0000256" key="1">
    <source>
        <dbReference type="SAM" id="MobiDB-lite"/>
    </source>
</evidence>
<protein>
    <recommendedName>
        <fullName evidence="6">Lipocalin-like domain-containing protein</fullName>
    </recommendedName>
</protein>
<organism evidence="4 5">
    <name type="scientific">Fulvivirga sedimenti</name>
    <dbReference type="NCBI Taxonomy" id="2879465"/>
    <lineage>
        <taxon>Bacteria</taxon>
        <taxon>Pseudomonadati</taxon>
        <taxon>Bacteroidota</taxon>
        <taxon>Cytophagia</taxon>
        <taxon>Cytophagales</taxon>
        <taxon>Fulvivirgaceae</taxon>
        <taxon>Fulvivirga</taxon>
    </lineage>
</organism>
<dbReference type="PROSITE" id="PS51257">
    <property type="entry name" value="PROKAR_LIPOPROTEIN"/>
    <property type="match status" value="1"/>
</dbReference>
<gene>
    <name evidence="2" type="ORF">LDX50_06560</name>
    <name evidence="3" type="ORF">LDX50_12530</name>
    <name evidence="4" type="ORF">LDX50_18250</name>
</gene>
<evidence type="ECO:0000313" key="4">
    <source>
        <dbReference type="EMBL" id="MCA6076827.1"/>
    </source>
</evidence>
<evidence type="ECO:0000313" key="3">
    <source>
        <dbReference type="EMBL" id="MCA6075699.1"/>
    </source>
</evidence>
<evidence type="ECO:0008006" key="6">
    <source>
        <dbReference type="Google" id="ProtNLM"/>
    </source>
</evidence>
<reference evidence="4" key="1">
    <citation type="submission" date="2021-09" db="EMBL/GenBank/DDBJ databases">
        <title>Fulvivirga sp. isolated from coastal sediment.</title>
        <authorList>
            <person name="Yu H."/>
        </authorList>
    </citation>
    <scope>NUCLEOTIDE SEQUENCE</scope>
    <source>
        <strain evidence="4">1062</strain>
    </source>
</reference>
<sequence>MKSLNYLLVGMIMILAACDDNEVTPDIQSQIEDVQSLAKSGDWIITYYFDDKDETADYAGYTFTFNENGSIIAKNGSTEVSGTWSVTRDDDSNDDNPDEGDIDFNINFISPEKFAELSDDWDIKSRTSSKIELIDVSGGNGGTDFLTFERK</sequence>
<comment type="caution">
    <text evidence="4">The sequence shown here is derived from an EMBL/GenBank/DDBJ whole genome shotgun (WGS) entry which is preliminary data.</text>
</comment>
<dbReference type="AlphaFoldDB" id="A0A9X1HU23"/>
<dbReference type="EMBL" id="JAIXNE010000004">
    <property type="protein sequence ID" value="MCA6076827.1"/>
    <property type="molecule type" value="Genomic_DNA"/>
</dbReference>
<feature type="region of interest" description="Disordered" evidence="1">
    <location>
        <begin position="82"/>
        <end position="102"/>
    </location>
</feature>
<dbReference type="Proteomes" id="UP001139409">
    <property type="component" value="Unassembled WGS sequence"/>
</dbReference>
<evidence type="ECO:0000313" key="5">
    <source>
        <dbReference type="Proteomes" id="UP001139409"/>
    </source>
</evidence>
<evidence type="ECO:0000313" key="2">
    <source>
        <dbReference type="EMBL" id="MCA6074522.1"/>
    </source>
</evidence>